<evidence type="ECO:0000259" key="4">
    <source>
        <dbReference type="PROSITE" id="PS50043"/>
    </source>
</evidence>
<dbReference type="PANTHER" id="PTHR44688:SF16">
    <property type="entry name" value="DNA-BINDING TRANSCRIPTIONAL ACTIVATOR DEVR_DOSR"/>
    <property type="match status" value="1"/>
</dbReference>
<dbReference type="SUPFAM" id="SSF46894">
    <property type="entry name" value="C-terminal effector domain of the bipartite response regulators"/>
    <property type="match status" value="1"/>
</dbReference>
<name>A0A451GDE7_9SPHI</name>
<evidence type="ECO:0000256" key="3">
    <source>
        <dbReference type="ARBA" id="ARBA00023163"/>
    </source>
</evidence>
<dbReference type="PROSITE" id="PS00622">
    <property type="entry name" value="HTH_LUXR_1"/>
    <property type="match status" value="1"/>
</dbReference>
<sequence length="258" mass="30076">MKNNDIIFYDKARQVWKEIAKQGSYKPLDFQIEIHKKLLNLFQPGDYYYFIFHVRDGEFEYVSPHINKVLGYEQSIKANDFLSKIHPDDQPYFIEFEKKLHYFFSELPSDKITKYKVQYDFRIKNKDDHYVRILHQLAIIEFDLDKNLLRSLGIHTDISHLLPSESTPKLSFIGLENEPSFFNVPINAPFLLSSKELLSKREKEVLKLVLAGNSSPEIADMLCISVHTVNSHRKNIFSKSGCSSLAELGSKAVLENWL</sequence>
<protein>
    <submittedName>
        <fullName evidence="5">LuxR family transcriptional regulator</fullName>
    </submittedName>
</protein>
<keyword evidence="2" id="KW-0238">DNA-binding</keyword>
<keyword evidence="1" id="KW-0805">Transcription regulation</keyword>
<dbReference type="EMBL" id="SAYW01000001">
    <property type="protein sequence ID" value="RWU10892.1"/>
    <property type="molecule type" value="Genomic_DNA"/>
</dbReference>
<dbReference type="RefSeq" id="WP_113646374.1">
    <property type="nucleotide sequence ID" value="NZ_QMHN01000001.1"/>
</dbReference>
<keyword evidence="3" id="KW-0804">Transcription</keyword>
<comment type="caution">
    <text evidence="5">The sequence shown here is derived from an EMBL/GenBank/DDBJ whole genome shotgun (WGS) entry which is preliminary data.</text>
</comment>
<evidence type="ECO:0000313" key="6">
    <source>
        <dbReference type="Proteomes" id="UP000284120"/>
    </source>
</evidence>
<dbReference type="PRINTS" id="PR00038">
    <property type="entry name" value="HTHLUXR"/>
</dbReference>
<evidence type="ECO:0000256" key="1">
    <source>
        <dbReference type="ARBA" id="ARBA00023015"/>
    </source>
</evidence>
<dbReference type="PROSITE" id="PS50043">
    <property type="entry name" value="HTH_LUXR_2"/>
    <property type="match status" value="1"/>
</dbReference>
<evidence type="ECO:0000256" key="2">
    <source>
        <dbReference type="ARBA" id="ARBA00023125"/>
    </source>
</evidence>
<gene>
    <name evidence="5" type="ORF">DPV69_06055</name>
</gene>
<dbReference type="Gene3D" id="3.30.450.20">
    <property type="entry name" value="PAS domain"/>
    <property type="match status" value="1"/>
</dbReference>
<evidence type="ECO:0000313" key="5">
    <source>
        <dbReference type="EMBL" id="RWU10892.1"/>
    </source>
</evidence>
<dbReference type="CDD" id="cd06170">
    <property type="entry name" value="LuxR_C_like"/>
    <property type="match status" value="1"/>
</dbReference>
<feature type="domain" description="HTH luxR-type" evidence="4">
    <location>
        <begin position="191"/>
        <end position="256"/>
    </location>
</feature>
<accession>A0A451GDE7</accession>
<dbReference type="Proteomes" id="UP000284120">
    <property type="component" value="Unassembled WGS sequence"/>
</dbReference>
<dbReference type="PANTHER" id="PTHR44688">
    <property type="entry name" value="DNA-BINDING TRANSCRIPTIONAL ACTIVATOR DEVR_DOSR"/>
    <property type="match status" value="1"/>
</dbReference>
<keyword evidence="6" id="KW-1185">Reference proteome</keyword>
<organism evidence="5 6">
    <name type="scientific">Pedobacter chitinilyticus</name>
    <dbReference type="NCBI Taxonomy" id="2233776"/>
    <lineage>
        <taxon>Bacteria</taxon>
        <taxon>Pseudomonadati</taxon>
        <taxon>Bacteroidota</taxon>
        <taxon>Sphingobacteriia</taxon>
        <taxon>Sphingobacteriales</taxon>
        <taxon>Sphingobacteriaceae</taxon>
        <taxon>Pedobacter</taxon>
    </lineage>
</organism>
<dbReference type="InterPro" id="IPR000014">
    <property type="entry name" value="PAS"/>
</dbReference>
<dbReference type="InterPro" id="IPR013655">
    <property type="entry name" value="PAS_fold_3"/>
</dbReference>
<reference evidence="5 6" key="1">
    <citation type="submission" date="2018-06" db="EMBL/GenBank/DDBJ databases">
        <title>Pedobacter endophyticus sp. nov., an endophytic bacterium isolated from a leaf of Triticum aestivum.</title>
        <authorList>
            <person name="Zhang L."/>
        </authorList>
    </citation>
    <scope>NUCLEOTIDE SEQUENCE [LARGE SCALE GENOMIC DNA]</scope>
    <source>
        <strain evidence="5 6">CM134L-2</strain>
    </source>
</reference>
<dbReference type="Pfam" id="PF08447">
    <property type="entry name" value="PAS_3"/>
    <property type="match status" value="1"/>
</dbReference>
<dbReference type="InterPro" id="IPR036388">
    <property type="entry name" value="WH-like_DNA-bd_sf"/>
</dbReference>
<dbReference type="Pfam" id="PF00196">
    <property type="entry name" value="GerE"/>
    <property type="match status" value="1"/>
</dbReference>
<dbReference type="InterPro" id="IPR000792">
    <property type="entry name" value="Tscrpt_reg_LuxR_C"/>
</dbReference>
<dbReference type="Gene3D" id="1.10.10.10">
    <property type="entry name" value="Winged helix-like DNA-binding domain superfamily/Winged helix DNA-binding domain"/>
    <property type="match status" value="1"/>
</dbReference>
<dbReference type="GO" id="GO:0006355">
    <property type="term" value="P:regulation of DNA-templated transcription"/>
    <property type="evidence" value="ECO:0007669"/>
    <property type="project" value="InterPro"/>
</dbReference>
<dbReference type="OrthoDB" id="965844at2"/>
<dbReference type="InterPro" id="IPR035965">
    <property type="entry name" value="PAS-like_dom_sf"/>
</dbReference>
<dbReference type="InterPro" id="IPR016032">
    <property type="entry name" value="Sig_transdc_resp-reg_C-effctor"/>
</dbReference>
<dbReference type="SUPFAM" id="SSF55785">
    <property type="entry name" value="PYP-like sensor domain (PAS domain)"/>
    <property type="match status" value="1"/>
</dbReference>
<dbReference type="CDD" id="cd00130">
    <property type="entry name" value="PAS"/>
    <property type="match status" value="1"/>
</dbReference>
<proteinExistence type="predicted"/>
<dbReference type="GO" id="GO:0003677">
    <property type="term" value="F:DNA binding"/>
    <property type="evidence" value="ECO:0007669"/>
    <property type="project" value="UniProtKB-KW"/>
</dbReference>
<dbReference type="AlphaFoldDB" id="A0A451GDE7"/>
<dbReference type="SMART" id="SM00421">
    <property type="entry name" value="HTH_LUXR"/>
    <property type="match status" value="1"/>
</dbReference>